<name>Q1YTT2_9GAMM</name>
<dbReference type="Proteomes" id="UP000005555">
    <property type="component" value="Unassembled WGS sequence"/>
</dbReference>
<gene>
    <name evidence="1" type="ORF">GB2207_01337</name>
</gene>
<keyword evidence="2" id="KW-1185">Reference proteome</keyword>
<accession>Q1YTT2</accession>
<dbReference type="EMBL" id="AAPI01000002">
    <property type="protein sequence ID" value="EAS47405.1"/>
    <property type="molecule type" value="Genomic_DNA"/>
</dbReference>
<evidence type="ECO:0000313" key="1">
    <source>
        <dbReference type="EMBL" id="EAS47405.1"/>
    </source>
</evidence>
<dbReference type="HOGENOM" id="CLU_3080240_0_0_6"/>
<sequence>MAYIAFYMRVLMSAIVPEFIIARTSDFKPGKSAHRPTLRSVLLEIKIGPILM</sequence>
<protein>
    <submittedName>
        <fullName evidence="1">Uncharacterized protein</fullName>
    </submittedName>
</protein>
<comment type="caution">
    <text evidence="1">The sequence shown here is derived from an EMBL/GenBank/DDBJ whole genome shotgun (WGS) entry which is preliminary data.</text>
</comment>
<organism evidence="1 2">
    <name type="scientific">gamma proteobacterium HTCC2207</name>
    <dbReference type="NCBI Taxonomy" id="314287"/>
    <lineage>
        <taxon>Bacteria</taxon>
        <taxon>Pseudomonadati</taxon>
        <taxon>Pseudomonadota</taxon>
        <taxon>Gammaproteobacteria</taxon>
        <taxon>Cellvibrionales</taxon>
        <taxon>Porticoccaceae</taxon>
        <taxon>SAR92 clade</taxon>
    </lineage>
</organism>
<evidence type="ECO:0000313" key="2">
    <source>
        <dbReference type="Proteomes" id="UP000005555"/>
    </source>
</evidence>
<proteinExistence type="predicted"/>
<reference evidence="1 2" key="1">
    <citation type="submission" date="2006-03" db="EMBL/GenBank/DDBJ databases">
        <authorList>
            <person name="Giovannoni S.J."/>
            <person name="Cho J.-C."/>
            <person name="Ferriera S."/>
            <person name="Johnson J."/>
            <person name="Kravitz S."/>
            <person name="Halpern A."/>
            <person name="Remington K."/>
            <person name="Beeson K."/>
            <person name="Tran B."/>
            <person name="Rogers Y.-H."/>
            <person name="Friedman R."/>
            <person name="Venter J.C."/>
        </authorList>
    </citation>
    <scope>NUCLEOTIDE SEQUENCE [LARGE SCALE GENOMIC DNA]</scope>
    <source>
        <strain evidence="1 2">HTCC2207</strain>
    </source>
</reference>
<dbReference type="AlphaFoldDB" id="Q1YTT2"/>
<dbReference type="STRING" id="314287.GB2207_01337"/>